<keyword evidence="5" id="KW-1185">Reference proteome</keyword>
<name>A0A5J6T4S4_9CAUD</name>
<dbReference type="EMBL" id="MN317029">
    <property type="protein sequence ID" value="QFG04470.1"/>
    <property type="molecule type" value="Genomic_DNA"/>
</dbReference>
<dbReference type="Gene3D" id="1.10.150.20">
    <property type="entry name" value="5' to 3' exonuclease, C-terminal subdomain"/>
    <property type="match status" value="1"/>
</dbReference>
<evidence type="ECO:0000313" key="4">
    <source>
        <dbReference type="EMBL" id="QFG04470.1"/>
    </source>
</evidence>
<dbReference type="PANTHER" id="PTHR10133">
    <property type="entry name" value="DNA POLYMERASE I"/>
    <property type="match status" value="1"/>
</dbReference>
<dbReference type="GO" id="GO:0039693">
    <property type="term" value="P:viral DNA genome replication"/>
    <property type="evidence" value="ECO:0007669"/>
    <property type="project" value="UniProtKB-KW"/>
</dbReference>
<accession>A0A5J6T4S4</accession>
<dbReference type="InterPro" id="IPR001098">
    <property type="entry name" value="DNA-dir_DNA_pol_A_palm_dom"/>
</dbReference>
<keyword evidence="1" id="KW-0235">DNA replication</keyword>
<dbReference type="KEGG" id="vg:62680817"/>
<dbReference type="GO" id="GO:0006302">
    <property type="term" value="P:double-strand break repair"/>
    <property type="evidence" value="ECO:0007669"/>
    <property type="project" value="TreeGrafter"/>
</dbReference>
<reference evidence="4 5" key="1">
    <citation type="submission" date="2019-08" db="EMBL/GenBank/DDBJ databases">
        <authorList>
            <person name="Zhang R."/>
        </authorList>
    </citation>
    <scope>NUCLEOTIDE SEQUENCE [LARGE SCALE GENOMIC DNA]</scope>
</reference>
<evidence type="ECO:0000256" key="2">
    <source>
        <dbReference type="ARBA" id="ARBA00023109"/>
    </source>
</evidence>
<dbReference type="GeneID" id="62680817"/>
<evidence type="ECO:0000313" key="5">
    <source>
        <dbReference type="Proteomes" id="UP000326305"/>
    </source>
</evidence>
<dbReference type="Proteomes" id="UP000326305">
    <property type="component" value="Segment"/>
</dbReference>
<dbReference type="GO" id="GO:0006261">
    <property type="term" value="P:DNA-templated DNA replication"/>
    <property type="evidence" value="ECO:0007669"/>
    <property type="project" value="InterPro"/>
</dbReference>
<protein>
    <submittedName>
        <fullName evidence="4">DNA polymerase I</fullName>
    </submittedName>
</protein>
<dbReference type="RefSeq" id="YP_009998235.1">
    <property type="nucleotide sequence ID" value="NC_052984.1"/>
</dbReference>
<dbReference type="PANTHER" id="PTHR10133:SF27">
    <property type="entry name" value="DNA POLYMERASE NU"/>
    <property type="match status" value="1"/>
</dbReference>
<proteinExistence type="predicted"/>
<dbReference type="GO" id="GO:0003677">
    <property type="term" value="F:DNA binding"/>
    <property type="evidence" value="ECO:0007669"/>
    <property type="project" value="InterPro"/>
</dbReference>
<evidence type="ECO:0000256" key="1">
    <source>
        <dbReference type="ARBA" id="ARBA00022705"/>
    </source>
</evidence>
<dbReference type="InterPro" id="IPR002298">
    <property type="entry name" value="DNA_polymerase_A"/>
</dbReference>
<dbReference type="SMART" id="SM00482">
    <property type="entry name" value="POLAc"/>
    <property type="match status" value="1"/>
</dbReference>
<keyword evidence="2" id="KW-1194">Viral DNA replication</keyword>
<evidence type="ECO:0000259" key="3">
    <source>
        <dbReference type="SMART" id="SM00482"/>
    </source>
</evidence>
<sequence length="703" mass="80668">MIIQPLDEVNLDIESRSELDLTQVGLDRYVNHPSTEIVMVAWQTNDGPMEQWDLSEGAPPARLIALLKNRAIRKWAFNAQFERVMFEKLWGIPQQYESWRCTQALAYMMGFFGTLDQVGQAADIPSDMAKLKEGKALINLFSKPQKITQANPHIWRDWTTNPVEWRRFCAYNRQDVVAERFIKRRLIQYPVPEFEWEVYAADQRINDRGVLVNVDHAEKAIALAAARKPQIIAEMKKITRLANPNSPAQLLPWLQERGYPFKDLQKDTVKKAVREADDTGLSDILVTVLQKRLASNKQSLAKYRTMLKAIGPDNRFRYSLQFAGAQRTSRWAGRRIQVQNLPRTPKTLEDVEMMRWCNLAIHEEDLDFLDMLNGEPMESLAGAIRSSFIPSPGKKFVVADLSSIESVTIGWFTRCRWIEQTLAAGHDLYRAFAAEWLNIPYEDTKPHRSKAKPATLGAGYRLGGGEETADGKKSGLWGYGENMGVFMTQEESHSSVRAFRELCPEIVQTWYAIERAIERCIKTRENVKVVRRPVEWENEPVELPITIEWRAPFLCVLLPSGRRLYYKNPKLKTQKFKSKRKGEADYEKQNFCYMGKMSNGNKWVEITSHGGKMVENIVQAIARDILANGLRLLDKHGGAMTHIKYLVEAVMHVHDEIVAEVDKRCPDEEAIAFLSRCMVKRPKWAHGLRLGAAGYCGDFYRKD</sequence>
<organism evidence="4 5">
    <name type="scientific">Aeromonas phage vB_AhyS-A18P4</name>
    <dbReference type="NCBI Taxonomy" id="2608321"/>
    <lineage>
        <taxon>Viruses</taxon>
        <taxon>Duplodnaviria</taxon>
        <taxon>Heunggongvirae</taxon>
        <taxon>Uroviricota</taxon>
        <taxon>Caudoviricetes</taxon>
        <taxon>Casjensviridae</taxon>
        <taxon>Sharonstreetvirus</taxon>
        <taxon>Sharonstreetvirus A18P4</taxon>
    </lineage>
</organism>
<dbReference type="SUPFAM" id="SSF56672">
    <property type="entry name" value="DNA/RNA polymerases"/>
    <property type="match status" value="1"/>
</dbReference>
<dbReference type="GO" id="GO:0003887">
    <property type="term" value="F:DNA-directed DNA polymerase activity"/>
    <property type="evidence" value="ECO:0007669"/>
    <property type="project" value="InterPro"/>
</dbReference>
<dbReference type="InterPro" id="IPR043502">
    <property type="entry name" value="DNA/RNA_pol_sf"/>
</dbReference>
<feature type="domain" description="DNA-directed DNA polymerase family A palm" evidence="3">
    <location>
        <begin position="383"/>
        <end position="669"/>
    </location>
</feature>